<dbReference type="AlphaFoldDB" id="A0A0C3H4V6"/>
<accession>A0A0C3H4V6</accession>
<organism evidence="1 2">
    <name type="scientific">Oidiodendron maius (strain Zn)</name>
    <dbReference type="NCBI Taxonomy" id="913774"/>
    <lineage>
        <taxon>Eukaryota</taxon>
        <taxon>Fungi</taxon>
        <taxon>Dikarya</taxon>
        <taxon>Ascomycota</taxon>
        <taxon>Pezizomycotina</taxon>
        <taxon>Leotiomycetes</taxon>
        <taxon>Leotiomycetes incertae sedis</taxon>
        <taxon>Myxotrichaceae</taxon>
        <taxon>Oidiodendron</taxon>
    </lineage>
</organism>
<proteinExistence type="predicted"/>
<evidence type="ECO:0000313" key="2">
    <source>
        <dbReference type="Proteomes" id="UP000054321"/>
    </source>
</evidence>
<dbReference type="HOGENOM" id="CLU_1540507_0_0_1"/>
<dbReference type="InParanoid" id="A0A0C3H4V6"/>
<reference evidence="2" key="2">
    <citation type="submission" date="2015-01" db="EMBL/GenBank/DDBJ databases">
        <title>Evolutionary Origins and Diversification of the Mycorrhizal Mutualists.</title>
        <authorList>
            <consortium name="DOE Joint Genome Institute"/>
            <consortium name="Mycorrhizal Genomics Consortium"/>
            <person name="Kohler A."/>
            <person name="Kuo A."/>
            <person name="Nagy L.G."/>
            <person name="Floudas D."/>
            <person name="Copeland A."/>
            <person name="Barry K.W."/>
            <person name="Cichocki N."/>
            <person name="Veneault-Fourrey C."/>
            <person name="LaButti K."/>
            <person name="Lindquist E.A."/>
            <person name="Lipzen A."/>
            <person name="Lundell T."/>
            <person name="Morin E."/>
            <person name="Murat C."/>
            <person name="Riley R."/>
            <person name="Ohm R."/>
            <person name="Sun H."/>
            <person name="Tunlid A."/>
            <person name="Henrissat B."/>
            <person name="Grigoriev I.V."/>
            <person name="Hibbett D.S."/>
            <person name="Martin F."/>
        </authorList>
    </citation>
    <scope>NUCLEOTIDE SEQUENCE [LARGE SCALE GENOMIC DNA]</scope>
    <source>
        <strain evidence="2">Zn</strain>
    </source>
</reference>
<reference evidence="1 2" key="1">
    <citation type="submission" date="2014-04" db="EMBL/GenBank/DDBJ databases">
        <authorList>
            <consortium name="DOE Joint Genome Institute"/>
            <person name="Kuo A."/>
            <person name="Martino E."/>
            <person name="Perotto S."/>
            <person name="Kohler A."/>
            <person name="Nagy L.G."/>
            <person name="Floudas D."/>
            <person name="Copeland A."/>
            <person name="Barry K.W."/>
            <person name="Cichocki N."/>
            <person name="Veneault-Fourrey C."/>
            <person name="LaButti K."/>
            <person name="Lindquist E.A."/>
            <person name="Lipzen A."/>
            <person name="Lundell T."/>
            <person name="Morin E."/>
            <person name="Murat C."/>
            <person name="Sun H."/>
            <person name="Tunlid A."/>
            <person name="Henrissat B."/>
            <person name="Grigoriev I.V."/>
            <person name="Hibbett D.S."/>
            <person name="Martin F."/>
            <person name="Nordberg H.P."/>
            <person name="Cantor M.N."/>
            <person name="Hua S.X."/>
        </authorList>
    </citation>
    <scope>NUCLEOTIDE SEQUENCE [LARGE SCALE GENOMIC DNA]</scope>
    <source>
        <strain evidence="1 2">Zn</strain>
    </source>
</reference>
<dbReference type="Proteomes" id="UP000054321">
    <property type="component" value="Unassembled WGS sequence"/>
</dbReference>
<evidence type="ECO:0000313" key="1">
    <source>
        <dbReference type="EMBL" id="KIM98399.1"/>
    </source>
</evidence>
<gene>
    <name evidence="1" type="ORF">OIDMADRAFT_31203</name>
</gene>
<sequence>MARSGNNIQELQAICLNVVIVKAKRGRIRHSGTNAGWVKVGKSQRSLLVKTGYQLLCHRNLDTQAHVPAPPILWPCSVTRTERAKKRLSRRVVYLEVHPILDMPALKTRRLNSQEVLFSVMHQALGTAVNMLRRAHGVQHKSEPQQPRAFTATSEKYAPMRRPYFDTLNGGIPG</sequence>
<keyword evidence="2" id="KW-1185">Reference proteome</keyword>
<dbReference type="EMBL" id="KN832880">
    <property type="protein sequence ID" value="KIM98399.1"/>
    <property type="molecule type" value="Genomic_DNA"/>
</dbReference>
<protein>
    <submittedName>
        <fullName evidence="1">Uncharacterized protein</fullName>
    </submittedName>
</protein>
<name>A0A0C3H4V6_OIDMZ</name>